<feature type="domain" description="Ig-like" evidence="10">
    <location>
        <begin position="94"/>
        <end position="174"/>
    </location>
</feature>
<dbReference type="Pfam" id="PF07679">
    <property type="entry name" value="I-set"/>
    <property type="match status" value="1"/>
</dbReference>
<dbReference type="Proteomes" id="UP000694871">
    <property type="component" value="Unplaced"/>
</dbReference>
<evidence type="ECO:0000256" key="9">
    <source>
        <dbReference type="SAM" id="Phobius"/>
    </source>
</evidence>
<dbReference type="SUPFAM" id="SSF48726">
    <property type="entry name" value="Immunoglobulin"/>
    <property type="match status" value="2"/>
</dbReference>
<evidence type="ECO:0000256" key="1">
    <source>
        <dbReference type="ARBA" id="ARBA00004479"/>
    </source>
</evidence>
<feature type="transmembrane region" description="Helical" evidence="9">
    <location>
        <begin position="290"/>
        <end position="314"/>
    </location>
</feature>
<comment type="similarity">
    <text evidence="7">Belongs to the immunoglobulin superfamily. SIGLEC (sialic acid binding Ig-like lectin) family.</text>
</comment>
<dbReference type="PANTHER" id="PTHR12035">
    <property type="entry name" value="SIALIC ACID BINDING IMMUNOGLOBULIN-LIKE LECTIN"/>
    <property type="match status" value="1"/>
</dbReference>
<name>A0ABM1JML3_GEKJA</name>
<accession>A0ABM1JML3</accession>
<comment type="subcellular location">
    <subcellularLocation>
        <location evidence="1">Membrane</location>
        <topology evidence="1">Single-pass type I membrane protein</topology>
    </subcellularLocation>
</comment>
<dbReference type="InterPro" id="IPR036179">
    <property type="entry name" value="Ig-like_dom_sf"/>
</dbReference>
<proteinExistence type="inferred from homology"/>
<gene>
    <name evidence="12" type="primary">LOC107106999</name>
</gene>
<keyword evidence="5 9" id="KW-1133">Transmembrane helix</keyword>
<evidence type="ECO:0000259" key="10">
    <source>
        <dbReference type="PROSITE" id="PS50835"/>
    </source>
</evidence>
<evidence type="ECO:0000313" key="11">
    <source>
        <dbReference type="Proteomes" id="UP000694871"/>
    </source>
</evidence>
<evidence type="ECO:0000256" key="4">
    <source>
        <dbReference type="ARBA" id="ARBA00022889"/>
    </source>
</evidence>
<sequence length="417" mass="46002">PCVKIEATFSWYYHRKGYRTTEWSQQHSNGSWIYGSNFTFTPSLDDQDKSITCWVRYPLNWVKNTISVDIADPPKTVEISTNATDRSHLALCSPEAEGGPDPVVVQEGESISLSCNAESRPQPTLSWRKGNETLKSTRQGKECVLLLSNVRPEDAGEYQCWAETPEGSANKTLRLCVLYGPRLSSNQSRSSCWQEEHSLHCNCSLNSWPLLQIQWEVDGQTLSEDSKSGGPQVTSSAQKNAVTSSLSWPTGKLDKSHNIICRGANHLGTYTMHFLFSPPTKVEWNRGSSVISGFCGALVAIILCVLCLGLIKFYKQRKVKASSKAGGAEVLNSANGGHQRPSDGSVIYSNVSPLGKKSPSDQSNAARGRIRTSSLRVPSASIPEPELYYATLEFSKLKAKEPTPPEEFVDYSEVKQK</sequence>
<evidence type="ECO:0000313" key="12">
    <source>
        <dbReference type="RefSeq" id="XP_015262700.1"/>
    </source>
</evidence>
<keyword evidence="2 9" id="KW-0812">Transmembrane</keyword>
<evidence type="ECO:0000256" key="8">
    <source>
        <dbReference type="SAM" id="MobiDB-lite"/>
    </source>
</evidence>
<dbReference type="RefSeq" id="XP_015262700.1">
    <property type="nucleotide sequence ID" value="XM_015407214.1"/>
</dbReference>
<feature type="compositionally biased region" description="Polar residues" evidence="8">
    <location>
        <begin position="360"/>
        <end position="376"/>
    </location>
</feature>
<feature type="region of interest" description="Disordered" evidence="8">
    <location>
        <begin position="325"/>
        <end position="377"/>
    </location>
</feature>
<evidence type="ECO:0000256" key="3">
    <source>
        <dbReference type="ARBA" id="ARBA00022734"/>
    </source>
</evidence>
<feature type="region of interest" description="Disordered" evidence="8">
    <location>
        <begin position="222"/>
        <end position="241"/>
    </location>
</feature>
<dbReference type="PANTHER" id="PTHR12035:SF125">
    <property type="entry name" value="SIALIC ACID-BINDING IG-LIKE LECTIN 5"/>
    <property type="match status" value="1"/>
</dbReference>
<evidence type="ECO:0000256" key="5">
    <source>
        <dbReference type="ARBA" id="ARBA00022989"/>
    </source>
</evidence>
<dbReference type="GeneID" id="107106999"/>
<evidence type="ECO:0000256" key="7">
    <source>
        <dbReference type="ARBA" id="ARBA00038361"/>
    </source>
</evidence>
<keyword evidence="3" id="KW-0430">Lectin</keyword>
<dbReference type="InterPro" id="IPR007110">
    <property type="entry name" value="Ig-like_dom"/>
</dbReference>
<dbReference type="InterPro" id="IPR051036">
    <property type="entry name" value="SIGLEC"/>
</dbReference>
<dbReference type="InterPro" id="IPR013783">
    <property type="entry name" value="Ig-like_fold"/>
</dbReference>
<dbReference type="SMART" id="SM00409">
    <property type="entry name" value="IG"/>
    <property type="match status" value="1"/>
</dbReference>
<organism evidence="11 12">
    <name type="scientific">Gekko japonicus</name>
    <name type="common">Schlegel's Japanese gecko</name>
    <dbReference type="NCBI Taxonomy" id="146911"/>
    <lineage>
        <taxon>Eukaryota</taxon>
        <taxon>Metazoa</taxon>
        <taxon>Chordata</taxon>
        <taxon>Craniata</taxon>
        <taxon>Vertebrata</taxon>
        <taxon>Euteleostomi</taxon>
        <taxon>Lepidosauria</taxon>
        <taxon>Squamata</taxon>
        <taxon>Bifurcata</taxon>
        <taxon>Gekkota</taxon>
        <taxon>Gekkonidae</taxon>
        <taxon>Gekkoninae</taxon>
        <taxon>Gekko</taxon>
    </lineage>
</organism>
<dbReference type="Gene3D" id="2.60.40.10">
    <property type="entry name" value="Immunoglobulins"/>
    <property type="match status" value="3"/>
</dbReference>
<keyword evidence="11" id="KW-1185">Reference proteome</keyword>
<reference evidence="12" key="1">
    <citation type="submission" date="2025-08" db="UniProtKB">
        <authorList>
            <consortium name="RefSeq"/>
        </authorList>
    </citation>
    <scope>IDENTIFICATION</scope>
</reference>
<dbReference type="SMART" id="SM00408">
    <property type="entry name" value="IGc2"/>
    <property type="match status" value="1"/>
</dbReference>
<evidence type="ECO:0000256" key="2">
    <source>
        <dbReference type="ARBA" id="ARBA00022692"/>
    </source>
</evidence>
<evidence type="ECO:0000256" key="6">
    <source>
        <dbReference type="ARBA" id="ARBA00023136"/>
    </source>
</evidence>
<protein>
    <submittedName>
        <fullName evidence="12">Sialic acid-binding Ig-like lectin 5</fullName>
    </submittedName>
</protein>
<feature type="non-terminal residue" evidence="12">
    <location>
        <position position="1"/>
    </location>
</feature>
<keyword evidence="4" id="KW-0130">Cell adhesion</keyword>
<dbReference type="PROSITE" id="PS50835">
    <property type="entry name" value="IG_LIKE"/>
    <property type="match status" value="1"/>
</dbReference>
<dbReference type="InterPro" id="IPR003598">
    <property type="entry name" value="Ig_sub2"/>
</dbReference>
<dbReference type="InterPro" id="IPR013098">
    <property type="entry name" value="Ig_I-set"/>
</dbReference>
<feature type="compositionally biased region" description="Polar residues" evidence="8">
    <location>
        <begin position="229"/>
        <end position="241"/>
    </location>
</feature>
<keyword evidence="6 9" id="KW-0472">Membrane</keyword>
<dbReference type="InterPro" id="IPR003599">
    <property type="entry name" value="Ig_sub"/>
</dbReference>